<feature type="compositionally biased region" description="Low complexity" evidence="13">
    <location>
        <begin position="467"/>
        <end position="482"/>
    </location>
</feature>
<evidence type="ECO:0000256" key="1">
    <source>
        <dbReference type="ARBA" id="ARBA00004141"/>
    </source>
</evidence>
<feature type="region of interest" description="Disordered" evidence="13">
    <location>
        <begin position="386"/>
        <end position="425"/>
    </location>
</feature>
<proteinExistence type="inferred from homology"/>
<organism evidence="17 18">
    <name type="scientific">Ectocarpus siliculosus</name>
    <name type="common">Brown alga</name>
    <name type="synonym">Conferva siliculosa</name>
    <dbReference type="NCBI Taxonomy" id="2880"/>
    <lineage>
        <taxon>Eukaryota</taxon>
        <taxon>Sar</taxon>
        <taxon>Stramenopiles</taxon>
        <taxon>Ochrophyta</taxon>
        <taxon>PX clade</taxon>
        <taxon>Phaeophyceae</taxon>
        <taxon>Ectocarpales</taxon>
        <taxon>Ectocarpaceae</taxon>
        <taxon>Ectocarpus</taxon>
    </lineage>
</organism>
<evidence type="ECO:0000256" key="8">
    <source>
        <dbReference type="ARBA" id="ARBA00022840"/>
    </source>
</evidence>
<feature type="transmembrane region" description="Helical" evidence="14">
    <location>
        <begin position="288"/>
        <end position="312"/>
    </location>
</feature>
<dbReference type="FunFam" id="1.20.1560.10:FF:000013">
    <property type="entry name" value="ABC transporter C family member 2"/>
    <property type="match status" value="1"/>
</dbReference>
<evidence type="ECO:0000256" key="5">
    <source>
        <dbReference type="ARBA" id="ARBA00022692"/>
    </source>
</evidence>
<feature type="transmembrane region" description="Helical" evidence="14">
    <location>
        <begin position="1030"/>
        <end position="1056"/>
    </location>
</feature>
<feature type="compositionally biased region" description="Basic residues" evidence="13">
    <location>
        <begin position="617"/>
        <end position="628"/>
    </location>
</feature>
<dbReference type="PROSITE" id="PS50893">
    <property type="entry name" value="ABC_TRANSPORTER_2"/>
    <property type="match status" value="1"/>
</dbReference>
<evidence type="ECO:0000313" key="17">
    <source>
        <dbReference type="EMBL" id="CBJ31189.1"/>
    </source>
</evidence>
<evidence type="ECO:0000256" key="11">
    <source>
        <dbReference type="ARBA" id="ARBA00023136"/>
    </source>
</evidence>
<comment type="similarity">
    <text evidence="2">Belongs to the ABC transporter superfamily. ABCC family. Conjugate transporter (TC 3.A.1.208) subfamily.</text>
</comment>
<evidence type="ECO:0000256" key="10">
    <source>
        <dbReference type="ARBA" id="ARBA00022989"/>
    </source>
</evidence>
<accession>D7FSP8</accession>
<dbReference type="EC" id="7.6.2.2" evidence="3"/>
<feature type="region of interest" description="Disordered" evidence="13">
    <location>
        <begin position="437"/>
        <end position="505"/>
    </location>
</feature>
<feature type="compositionally biased region" description="Low complexity" evidence="13">
    <location>
        <begin position="629"/>
        <end position="643"/>
    </location>
</feature>
<keyword evidence="18" id="KW-1185">Reference proteome</keyword>
<keyword evidence="6" id="KW-0677">Repeat</keyword>
<keyword evidence="10 14" id="KW-1133">Transmembrane helix</keyword>
<keyword evidence="9" id="KW-1278">Translocase</keyword>
<feature type="domain" description="ABC transporter" evidence="15">
    <location>
        <begin position="485"/>
        <end position="823"/>
    </location>
</feature>
<dbReference type="OrthoDB" id="6500128at2759"/>
<dbReference type="GO" id="GO:0016887">
    <property type="term" value="F:ATP hydrolysis activity"/>
    <property type="evidence" value="ECO:0007669"/>
    <property type="project" value="InterPro"/>
</dbReference>
<feature type="region of interest" description="Disordered" evidence="13">
    <location>
        <begin position="874"/>
        <end position="945"/>
    </location>
</feature>
<evidence type="ECO:0000256" key="9">
    <source>
        <dbReference type="ARBA" id="ARBA00022967"/>
    </source>
</evidence>
<feature type="transmembrane region" description="Helical" evidence="14">
    <location>
        <begin position="203"/>
        <end position="224"/>
    </location>
</feature>
<dbReference type="SUPFAM" id="SSF52540">
    <property type="entry name" value="P-loop containing nucleoside triphosphate hydrolases"/>
    <property type="match status" value="1"/>
</dbReference>
<dbReference type="PANTHER" id="PTHR24223:SF330">
    <property type="entry name" value="ATP-BINDING CASSETTE SUB-FAMILY C MEMBER 10"/>
    <property type="match status" value="1"/>
</dbReference>
<dbReference type="GO" id="GO:0016020">
    <property type="term" value="C:membrane"/>
    <property type="evidence" value="ECO:0007669"/>
    <property type="project" value="UniProtKB-SubCell"/>
</dbReference>
<evidence type="ECO:0000259" key="16">
    <source>
        <dbReference type="PROSITE" id="PS50929"/>
    </source>
</evidence>
<dbReference type="InParanoid" id="D7FSP8"/>
<feature type="compositionally biased region" description="Low complexity" evidence="13">
    <location>
        <begin position="913"/>
        <end position="924"/>
    </location>
</feature>
<evidence type="ECO:0000256" key="4">
    <source>
        <dbReference type="ARBA" id="ARBA00022448"/>
    </source>
</evidence>
<evidence type="ECO:0000256" key="14">
    <source>
        <dbReference type="SAM" id="Phobius"/>
    </source>
</evidence>
<dbReference type="Pfam" id="PF00005">
    <property type="entry name" value="ABC_tran"/>
    <property type="match status" value="1"/>
</dbReference>
<sequence length="1262" mass="133237">MQRRPVTLLQVPPPRCATFDVRRRATFRFDAAIRNEHGRRRPSLIRACRSTFGREFLNLGWLKAANTVLGFSGPLLLKVVVDAVQDASQSEGSSSVAAARKGYLGAAALGCAFGLCAILDTQFSLGLGRLQLHVRASIVSAVYRQVLEVRSVDASGVGLTAGSAANLIAVDAQRLMDTAGSLHELWGLPLQVGVTFYLLHREVSFAFAAGLVVIAAMVPLNAFLAKRIGAATRDLMGHKDDRVQRCSEMLHGIRALKMLAWEGCIRQRIDASRTREVSALTTLKYVDAWCVFFWATTPTLVCLVTFATLVVVRGEGAPPLRVSSVFAALSLLQMLIHPMNAFPWVINGIVEAGVSKTRLEKLLFLLPKGTAAVSCEGSHRIGGVERTAHVSGPVRPRAEEKPPTADPRVIFCSDSDDESKDARDPLISWRGATVALSRGREKRTSAGDIRSVSPVSDGERRAEIHGSLVEGSVLEPLLPPEESSAEEQSPEEQPEGGGEERPTPEFSLHGVSLEIRRGEAVAIAGGVGSGKSTLLAGILGELPVFQTANADSNDTNHTSSSRSSSNFGRDESEAALRGLGTNAVGFWSGIDRDDNNSSIEARRDRESARGLWDSSRGKRRRRPSRTRRNSSGGQATRGVVVRGAEGRGPGDPEGGGCTTTTRVCYAAQNPWVMSGSVRENVLFGIPMDRERYREVLDACALGEDLASIPGGDTAYVGERGATLSGGQRLRVSLARCAYFVSATAAADVAAKAAALGNNRPGDDDTKSGTTLADDNDGGDGGDGGDGHHSAGTLCLLDNPLTSLDAETREHVLRHCIHGVMRRGNPGVAVVVTCGEIDPAEKEQPTATKERGATVLPLPLSRSIKRSFDRVVRLGGIGGGGTRPETAADAEGGRLPLPGGDASAERTRAPPPAAATSPSVLLSAPKSASETASSRPAGPGAAPKAAEKAALNLVERASAAAGGGCPEEEGAGWSSEGDGLADSSGEVLLPCGGGEALEAGDGNGGSGPVEEEDRKDGSVEFRVYLLYVRSAGLGVAAVTLLSLALMQATAAGFSYWLSHWATQQGRVSVRSFLATSFSIAAANAAFTLVRAFGFAFGGVRAAVALHRRLLTHVLGKPSAFFDITPSGRVVNRFSRDAFSVDDPLPFHLNVLLAQAAGLSATAVVLSSTSPVLAALFLPLGWVYAKLQRYYRSSSRELRRLDSTSRSPIYALFSETLDGAVTIRAFGQQEAFFGRFVGLLAENQRATFAGSMASAWLSLRLQAI</sequence>
<dbReference type="AlphaFoldDB" id="D7FSP8"/>
<evidence type="ECO:0000259" key="15">
    <source>
        <dbReference type="PROSITE" id="PS50893"/>
    </source>
</evidence>
<evidence type="ECO:0000256" key="6">
    <source>
        <dbReference type="ARBA" id="ARBA00022737"/>
    </source>
</evidence>
<evidence type="ECO:0000256" key="2">
    <source>
        <dbReference type="ARBA" id="ARBA00009726"/>
    </source>
</evidence>
<dbReference type="SMART" id="SM00382">
    <property type="entry name" value="AAA"/>
    <property type="match status" value="1"/>
</dbReference>
<dbReference type="Pfam" id="PF00664">
    <property type="entry name" value="ABC_membrane"/>
    <property type="match status" value="2"/>
</dbReference>
<dbReference type="CDD" id="cd18598">
    <property type="entry name" value="ABC_6TM_MRP7_D1_like"/>
    <property type="match status" value="1"/>
</dbReference>
<dbReference type="InterPro" id="IPR050173">
    <property type="entry name" value="ABC_transporter_C-like"/>
</dbReference>
<name>D7FSP8_ECTSI</name>
<feature type="domain" description="ABC transmembrane type-1" evidence="16">
    <location>
        <begin position="1032"/>
        <end position="1262"/>
    </location>
</feature>
<dbReference type="InterPro" id="IPR027417">
    <property type="entry name" value="P-loop_NTPase"/>
</dbReference>
<evidence type="ECO:0000313" key="18">
    <source>
        <dbReference type="Proteomes" id="UP000002630"/>
    </source>
</evidence>
<reference evidence="17 18" key="1">
    <citation type="journal article" date="2010" name="Nature">
        <title>The Ectocarpus genome and the independent evolution of multicellularity in brown algae.</title>
        <authorList>
            <person name="Cock J.M."/>
            <person name="Sterck L."/>
            <person name="Rouze P."/>
            <person name="Scornet D."/>
            <person name="Allen A.E."/>
            <person name="Amoutzias G."/>
            <person name="Anthouard V."/>
            <person name="Artiguenave F."/>
            <person name="Aury J.M."/>
            <person name="Badger J.H."/>
            <person name="Beszteri B."/>
            <person name="Billiau K."/>
            <person name="Bonnet E."/>
            <person name="Bothwell J.H."/>
            <person name="Bowler C."/>
            <person name="Boyen C."/>
            <person name="Brownlee C."/>
            <person name="Carrano C.J."/>
            <person name="Charrier B."/>
            <person name="Cho G.Y."/>
            <person name="Coelho S.M."/>
            <person name="Collen J."/>
            <person name="Corre E."/>
            <person name="Da Silva C."/>
            <person name="Delage L."/>
            <person name="Delaroque N."/>
            <person name="Dittami S.M."/>
            <person name="Doulbeau S."/>
            <person name="Elias M."/>
            <person name="Farnham G."/>
            <person name="Gachon C.M."/>
            <person name="Gschloessl B."/>
            <person name="Heesch S."/>
            <person name="Jabbari K."/>
            <person name="Jubin C."/>
            <person name="Kawai H."/>
            <person name="Kimura K."/>
            <person name="Kloareg B."/>
            <person name="Kupper F.C."/>
            <person name="Lang D."/>
            <person name="Le Bail A."/>
            <person name="Leblanc C."/>
            <person name="Lerouge P."/>
            <person name="Lohr M."/>
            <person name="Lopez P.J."/>
            <person name="Martens C."/>
            <person name="Maumus F."/>
            <person name="Michel G."/>
            <person name="Miranda-Saavedra D."/>
            <person name="Morales J."/>
            <person name="Moreau H."/>
            <person name="Motomura T."/>
            <person name="Nagasato C."/>
            <person name="Napoli C.A."/>
            <person name="Nelson D.R."/>
            <person name="Nyvall-Collen P."/>
            <person name="Peters A.F."/>
            <person name="Pommier C."/>
            <person name="Potin P."/>
            <person name="Poulain J."/>
            <person name="Quesneville H."/>
            <person name="Read B."/>
            <person name="Rensing S.A."/>
            <person name="Ritter A."/>
            <person name="Rousvoal S."/>
            <person name="Samanta M."/>
            <person name="Samson G."/>
            <person name="Schroeder D.C."/>
            <person name="Segurens B."/>
            <person name="Strittmatter M."/>
            <person name="Tonon T."/>
            <person name="Tregear J.W."/>
            <person name="Valentin K."/>
            <person name="von Dassow P."/>
            <person name="Yamagishi T."/>
            <person name="Van de Peer Y."/>
            <person name="Wincker P."/>
        </authorList>
    </citation>
    <scope>NUCLEOTIDE SEQUENCE [LARGE SCALE GENOMIC DNA]</scope>
    <source>
        <strain evidence="18">Ec32 / CCAP1310/4</strain>
    </source>
</reference>
<feature type="transmembrane region" description="Helical" evidence="14">
    <location>
        <begin position="1170"/>
        <end position="1189"/>
    </location>
</feature>
<dbReference type="InterPro" id="IPR003593">
    <property type="entry name" value="AAA+_ATPase"/>
</dbReference>
<dbReference type="PROSITE" id="PS50929">
    <property type="entry name" value="ABC_TM1F"/>
    <property type="match status" value="2"/>
</dbReference>
<gene>
    <name evidence="17" type="ORF">Esi_0238_0009</name>
</gene>
<feature type="transmembrane region" description="Helical" evidence="14">
    <location>
        <begin position="1076"/>
        <end position="1098"/>
    </location>
</feature>
<feature type="compositionally biased region" description="Acidic residues" evidence="13">
    <location>
        <begin position="483"/>
        <end position="494"/>
    </location>
</feature>
<comment type="subcellular location">
    <subcellularLocation>
        <location evidence="1">Membrane</location>
        <topology evidence="1">Multi-pass membrane protein</topology>
    </subcellularLocation>
</comment>
<feature type="compositionally biased region" description="Gly residues" evidence="13">
    <location>
        <begin position="990"/>
        <end position="1006"/>
    </location>
</feature>
<dbReference type="Gene3D" id="1.20.1560.10">
    <property type="entry name" value="ABC transporter type 1, transmembrane domain"/>
    <property type="match status" value="2"/>
</dbReference>
<dbReference type="EMBL" id="FN649734">
    <property type="protein sequence ID" value="CBJ31189.1"/>
    <property type="molecule type" value="Genomic_DNA"/>
</dbReference>
<dbReference type="GO" id="GO:0008559">
    <property type="term" value="F:ABC-type xenobiotic transporter activity"/>
    <property type="evidence" value="ECO:0007669"/>
    <property type="project" value="UniProtKB-EC"/>
</dbReference>
<dbReference type="PANTHER" id="PTHR24223">
    <property type="entry name" value="ATP-BINDING CASSETTE SUB-FAMILY C"/>
    <property type="match status" value="1"/>
</dbReference>
<keyword evidence="11 14" id="KW-0472">Membrane</keyword>
<keyword evidence="4" id="KW-0813">Transport</keyword>
<feature type="region of interest" description="Disordered" evidence="13">
    <location>
        <begin position="959"/>
        <end position="1013"/>
    </location>
</feature>
<feature type="region of interest" description="Disordered" evidence="13">
    <location>
        <begin position="755"/>
        <end position="785"/>
    </location>
</feature>
<feature type="region of interest" description="Disordered" evidence="13">
    <location>
        <begin position="548"/>
        <end position="571"/>
    </location>
</feature>
<dbReference type="GO" id="GO:0005524">
    <property type="term" value="F:ATP binding"/>
    <property type="evidence" value="ECO:0007669"/>
    <property type="project" value="UniProtKB-KW"/>
</dbReference>
<protein>
    <recommendedName>
        <fullName evidence="3">ABC-type xenobiotic transporter</fullName>
        <ecNumber evidence="3">7.6.2.2</ecNumber>
    </recommendedName>
</protein>
<dbReference type="InterPro" id="IPR036640">
    <property type="entry name" value="ABC1_TM_sf"/>
</dbReference>
<dbReference type="CDD" id="cd18605">
    <property type="entry name" value="ABC_6TM_MRP7_D2_like"/>
    <property type="match status" value="1"/>
</dbReference>
<evidence type="ECO:0000256" key="12">
    <source>
        <dbReference type="ARBA" id="ARBA00034018"/>
    </source>
</evidence>
<dbReference type="Gene3D" id="3.40.50.300">
    <property type="entry name" value="P-loop containing nucleotide triphosphate hydrolases"/>
    <property type="match status" value="1"/>
</dbReference>
<dbReference type="OMA" id="WHVWKAY"/>
<keyword evidence="7" id="KW-0547">Nucleotide-binding</keyword>
<dbReference type="InterPro" id="IPR003439">
    <property type="entry name" value="ABC_transporter-like_ATP-bd"/>
</dbReference>
<keyword evidence="8" id="KW-0067">ATP-binding</keyword>
<dbReference type="SUPFAM" id="SSF90123">
    <property type="entry name" value="ABC transporter transmembrane region"/>
    <property type="match status" value="2"/>
</dbReference>
<dbReference type="Proteomes" id="UP000002630">
    <property type="component" value="Linkage Group LG09"/>
</dbReference>
<dbReference type="eggNOG" id="KOG0054">
    <property type="taxonomic scope" value="Eukaryota"/>
</dbReference>
<dbReference type="FunFam" id="1.20.1560.10:FF:000037">
    <property type="entry name" value="ATP-binding cassette subfamily C member 10"/>
    <property type="match status" value="1"/>
</dbReference>
<dbReference type="STRING" id="2880.D7FSP8"/>
<evidence type="ECO:0000256" key="7">
    <source>
        <dbReference type="ARBA" id="ARBA00022741"/>
    </source>
</evidence>
<feature type="region of interest" description="Disordered" evidence="13">
    <location>
        <begin position="585"/>
        <end position="658"/>
    </location>
</feature>
<dbReference type="InterPro" id="IPR011527">
    <property type="entry name" value="ABC1_TM_dom"/>
</dbReference>
<keyword evidence="5 14" id="KW-0812">Transmembrane</keyword>
<dbReference type="EMBL" id="FN648418">
    <property type="protein sequence ID" value="CBJ31189.1"/>
    <property type="molecule type" value="Genomic_DNA"/>
</dbReference>
<feature type="compositionally biased region" description="Basic and acidic residues" evidence="13">
    <location>
        <begin position="590"/>
        <end position="608"/>
    </location>
</feature>
<feature type="domain" description="ABC transmembrane type-1" evidence="16">
    <location>
        <begin position="62"/>
        <end position="351"/>
    </location>
</feature>
<feature type="compositionally biased region" description="Low complexity" evidence="13">
    <location>
        <begin position="935"/>
        <end position="945"/>
    </location>
</feature>
<comment type="catalytic activity">
    <reaction evidence="12">
        <text>ATP + H2O + xenobioticSide 1 = ADP + phosphate + xenobioticSide 2.</text>
        <dbReference type="EC" id="7.6.2.2"/>
    </reaction>
</comment>
<evidence type="ECO:0000256" key="3">
    <source>
        <dbReference type="ARBA" id="ARBA00012191"/>
    </source>
</evidence>
<feature type="compositionally biased region" description="Low complexity" evidence="13">
    <location>
        <begin position="549"/>
        <end position="566"/>
    </location>
</feature>
<evidence type="ECO:0000256" key="13">
    <source>
        <dbReference type="SAM" id="MobiDB-lite"/>
    </source>
</evidence>
<feature type="transmembrane region" description="Helical" evidence="14">
    <location>
        <begin position="103"/>
        <end position="125"/>
    </location>
</feature>